<keyword evidence="4 7" id="KW-0812">Transmembrane</keyword>
<dbReference type="InterPro" id="IPR021910">
    <property type="entry name" value="NGX6/PGAP6/MYMK"/>
</dbReference>
<keyword evidence="5 7" id="KW-1133">Transmembrane helix</keyword>
<evidence type="ECO:0000256" key="2">
    <source>
        <dbReference type="ARBA" id="ARBA00005542"/>
    </source>
</evidence>
<evidence type="ECO:0000256" key="7">
    <source>
        <dbReference type="SAM" id="Phobius"/>
    </source>
</evidence>
<comment type="caution">
    <text evidence="8">The sequence shown here is derived from an EMBL/GenBank/DDBJ whole genome shotgun (WGS) entry which is preliminary data.</text>
</comment>
<keyword evidence="3" id="KW-1003">Cell membrane</keyword>
<evidence type="ECO:0000256" key="6">
    <source>
        <dbReference type="ARBA" id="ARBA00023136"/>
    </source>
</evidence>
<reference evidence="8 9" key="1">
    <citation type="journal article" date="2020" name="Nature">
        <title>Six reference-quality genomes reveal evolution of bat adaptations.</title>
        <authorList>
            <person name="Jebb D."/>
            <person name="Huang Z."/>
            <person name="Pippel M."/>
            <person name="Hughes G.M."/>
            <person name="Lavrichenko K."/>
            <person name="Devanna P."/>
            <person name="Winkler S."/>
            <person name="Jermiin L.S."/>
            <person name="Skirmuntt E.C."/>
            <person name="Katzourakis A."/>
            <person name="Burkitt-Gray L."/>
            <person name="Ray D.A."/>
            <person name="Sullivan K.A.M."/>
            <person name="Roscito J.G."/>
            <person name="Kirilenko B.M."/>
            <person name="Davalos L.M."/>
            <person name="Corthals A.P."/>
            <person name="Power M.L."/>
            <person name="Jones G."/>
            <person name="Ransome R.D."/>
            <person name="Dechmann D.K.N."/>
            <person name="Locatelli A.G."/>
            <person name="Puechmaille S.J."/>
            <person name="Fedrigo O."/>
            <person name="Jarvis E.D."/>
            <person name="Hiller M."/>
            <person name="Vernes S.C."/>
            <person name="Myers E.W."/>
            <person name="Teeling E.C."/>
        </authorList>
    </citation>
    <scope>NUCLEOTIDE SEQUENCE [LARGE SCALE GENOMIC DNA]</scope>
    <source>
        <strain evidence="8">Bat1K_MPI-CBG_1</strain>
    </source>
</reference>
<dbReference type="GO" id="GO:0005886">
    <property type="term" value="C:plasma membrane"/>
    <property type="evidence" value="ECO:0007669"/>
    <property type="project" value="UniProtKB-SubCell"/>
</dbReference>
<protein>
    <recommendedName>
        <fullName evidence="10">Transmembrane protein 8A</fullName>
    </recommendedName>
</protein>
<dbReference type="Pfam" id="PF12036">
    <property type="entry name" value="DUF3522"/>
    <property type="match status" value="1"/>
</dbReference>
<dbReference type="PANTHER" id="PTHR14319">
    <property type="entry name" value="FIVE-SPAN TRANSMEMBRANE PROTEIN M83"/>
    <property type="match status" value="1"/>
</dbReference>
<sequence>MSLQLDRRGAWNMMGPCLFAFVVMVTMWVYRCGHRRHCYPTSWQRWVFYLLPGISMAAVAIAIYTSMMTNDNYYYTHSIWHMLLAGSTAFLLPPRDKHAEPWACSQKLTCHYQICKNHREELYTVT</sequence>
<dbReference type="Proteomes" id="UP000664940">
    <property type="component" value="Unassembled WGS sequence"/>
</dbReference>
<evidence type="ECO:0000313" key="9">
    <source>
        <dbReference type="Proteomes" id="UP000664940"/>
    </source>
</evidence>
<evidence type="ECO:0000313" key="8">
    <source>
        <dbReference type="EMBL" id="KAF6127798.1"/>
    </source>
</evidence>
<evidence type="ECO:0000256" key="5">
    <source>
        <dbReference type="ARBA" id="ARBA00022989"/>
    </source>
</evidence>
<feature type="transmembrane region" description="Helical" evidence="7">
    <location>
        <begin position="46"/>
        <end position="67"/>
    </location>
</feature>
<dbReference type="AlphaFoldDB" id="A0A834BE89"/>
<evidence type="ECO:0008006" key="10">
    <source>
        <dbReference type="Google" id="ProtNLM"/>
    </source>
</evidence>
<organism evidence="8 9">
    <name type="scientific">Phyllostomus discolor</name>
    <name type="common">pale spear-nosed bat</name>
    <dbReference type="NCBI Taxonomy" id="89673"/>
    <lineage>
        <taxon>Eukaryota</taxon>
        <taxon>Metazoa</taxon>
        <taxon>Chordata</taxon>
        <taxon>Craniata</taxon>
        <taxon>Vertebrata</taxon>
        <taxon>Euteleostomi</taxon>
        <taxon>Mammalia</taxon>
        <taxon>Eutheria</taxon>
        <taxon>Laurasiatheria</taxon>
        <taxon>Chiroptera</taxon>
        <taxon>Yangochiroptera</taxon>
        <taxon>Phyllostomidae</taxon>
        <taxon>Phyllostominae</taxon>
        <taxon>Phyllostomus</taxon>
    </lineage>
</organism>
<proteinExistence type="inferred from homology"/>
<comment type="subcellular location">
    <subcellularLocation>
        <location evidence="1">Cell membrane</location>
        <topology evidence="1">Multi-pass membrane protein</topology>
    </subcellularLocation>
</comment>
<dbReference type="PANTHER" id="PTHR14319:SF7">
    <property type="entry name" value="POST-GPI ATTACHMENT TO PROTEINS FACTOR 6"/>
    <property type="match status" value="1"/>
</dbReference>
<evidence type="ECO:0000256" key="4">
    <source>
        <dbReference type="ARBA" id="ARBA00022692"/>
    </source>
</evidence>
<keyword evidence="6 7" id="KW-0472">Membrane</keyword>
<accession>A0A834BE89</accession>
<dbReference type="EMBL" id="JABVXQ010000002">
    <property type="protein sequence ID" value="KAF6127798.1"/>
    <property type="molecule type" value="Genomic_DNA"/>
</dbReference>
<name>A0A834BE89_9CHIR</name>
<comment type="similarity">
    <text evidence="2">Belongs to the TMEM8 family.</text>
</comment>
<evidence type="ECO:0000256" key="3">
    <source>
        <dbReference type="ARBA" id="ARBA00022475"/>
    </source>
</evidence>
<gene>
    <name evidence="8" type="ORF">HJG60_019232</name>
</gene>
<feature type="transmembrane region" description="Helical" evidence="7">
    <location>
        <begin position="12"/>
        <end position="30"/>
    </location>
</feature>
<evidence type="ECO:0000256" key="1">
    <source>
        <dbReference type="ARBA" id="ARBA00004651"/>
    </source>
</evidence>